<proteinExistence type="evidence at transcript level"/>
<protein>
    <submittedName>
        <fullName evidence="1">DN32944_c0_g1_i1</fullName>
    </submittedName>
</protein>
<sequence length="54" mass="6456">MAATRRYNIFVADIFTWFCEYLVFSRNLSSFDFAKDKRYLNLKNISNLSVKLQP</sequence>
<evidence type="ECO:0000313" key="1">
    <source>
        <dbReference type="EMBL" id="QED12501.1"/>
    </source>
</evidence>
<reference evidence="1" key="1">
    <citation type="submission" date="2018-12" db="EMBL/GenBank/DDBJ databases">
        <title>A novel gene, Maleness-on-the-Y (MoY), determines male sex in the Mediterranean fruit fly and related agricultural fruit fly pests.</title>
        <authorList>
            <person name="Meccariello A."/>
            <person name="Salvemini M."/>
            <person name="Primo P."/>
            <person name="Hall B."/>
            <person name="Koskinioti P."/>
            <person name="Gravina A."/>
            <person name="Gucciardino M.A."/>
            <person name="Forlenza F."/>
            <person name="Gregoriou M.-E."/>
            <person name="Ippolito D."/>
            <person name="Monti S.M."/>
            <person name="Petrella V."/>
            <person name="Perrotta M.M."/>
            <person name="Schmeing S."/>
            <person name="Ruggiero A."/>
            <person name="Scolari F."/>
            <person name="Giordano E."/>
            <person name="Tsoumani K.T."/>
            <person name="Marec F."/>
            <person name="Windbichler N."/>
            <person name="Nagaraju J."/>
            <person name="Arunkumar K.P."/>
            <person name="Bourtzis K."/>
            <person name="Mathiopoulos K.D."/>
            <person name="Ragoussis I."/>
            <person name="Vitagliano L."/>
            <person name="Tu Z."/>
            <person name="Papathanos P.A."/>
            <person name="Robinson M.D."/>
            <person name="Saccone G."/>
        </authorList>
    </citation>
    <scope>NUCLEOTIDE SEQUENCE</scope>
</reference>
<organism evidence="1">
    <name type="scientific">Ceratitis capitata</name>
    <name type="common">Mediterranean fruit fly</name>
    <name type="synonym">Tephritis capitata</name>
    <dbReference type="NCBI Taxonomy" id="7213"/>
    <lineage>
        <taxon>Eukaryota</taxon>
        <taxon>Metazoa</taxon>
        <taxon>Ecdysozoa</taxon>
        <taxon>Arthropoda</taxon>
        <taxon>Hexapoda</taxon>
        <taxon>Insecta</taxon>
        <taxon>Pterygota</taxon>
        <taxon>Neoptera</taxon>
        <taxon>Endopterygota</taxon>
        <taxon>Diptera</taxon>
        <taxon>Brachycera</taxon>
        <taxon>Muscomorpha</taxon>
        <taxon>Tephritoidea</taxon>
        <taxon>Tephritidae</taxon>
        <taxon>Ceratitis</taxon>
        <taxon>Ceratitis</taxon>
    </lineage>
</organism>
<accession>A0A6B7KAS0</accession>
<dbReference type="EMBL" id="MK330840">
    <property type="protein sequence ID" value="QED12501.1"/>
    <property type="molecule type" value="mRNA"/>
</dbReference>
<name>A0A6B7KAS0_CERCA</name>
<dbReference type="AlphaFoldDB" id="A0A6B7KAS0"/>